<keyword evidence="8" id="KW-0969">Cilium</keyword>
<proteinExistence type="predicted"/>
<dbReference type="AlphaFoldDB" id="A0A3B1DQI3"/>
<keyword evidence="4 7" id="KW-0472">Membrane</keyword>
<dbReference type="InterPro" id="IPR000527">
    <property type="entry name" value="Flag_Lring"/>
</dbReference>
<dbReference type="PANTHER" id="PTHR34933">
    <property type="entry name" value="FLAGELLAR L-RING PROTEIN"/>
    <property type="match status" value="1"/>
</dbReference>
<reference evidence="8" key="1">
    <citation type="submission" date="2018-06" db="EMBL/GenBank/DDBJ databases">
        <authorList>
            <person name="Zhirakovskaya E."/>
        </authorList>
    </citation>
    <scope>NUCLEOTIDE SEQUENCE</scope>
</reference>
<evidence type="ECO:0000256" key="7">
    <source>
        <dbReference type="SAM" id="Phobius"/>
    </source>
</evidence>
<keyword evidence="5" id="KW-0975">Bacterial flagellum</keyword>
<keyword evidence="6" id="KW-0998">Cell outer membrane</keyword>
<evidence type="ECO:0000256" key="3">
    <source>
        <dbReference type="ARBA" id="ARBA00022729"/>
    </source>
</evidence>
<name>A0A3B1DQI3_9ZZZZ</name>
<protein>
    <submittedName>
        <fullName evidence="8">Flagellar L-ring protein FlgH</fullName>
    </submittedName>
</protein>
<gene>
    <name evidence="8" type="ORF">MNBD_PLANCTO02-1537</name>
</gene>
<dbReference type="EMBL" id="UOGL01000300">
    <property type="protein sequence ID" value="VAX39123.1"/>
    <property type="molecule type" value="Genomic_DNA"/>
</dbReference>
<evidence type="ECO:0000256" key="4">
    <source>
        <dbReference type="ARBA" id="ARBA00023136"/>
    </source>
</evidence>
<dbReference type="GO" id="GO:0003774">
    <property type="term" value="F:cytoskeletal motor activity"/>
    <property type="evidence" value="ECO:0007669"/>
    <property type="project" value="InterPro"/>
</dbReference>
<dbReference type="PANTHER" id="PTHR34933:SF1">
    <property type="entry name" value="FLAGELLAR L-RING PROTEIN"/>
    <property type="match status" value="1"/>
</dbReference>
<sequence length="278" mass="31692">MIERKRGGKTEGARGNFYLQKRGITIMKNRLKQIGYQWAGIILIAISASELIAQTPLPLSPPVPPNENSMSRMPVPETELPSYLAEQHIQPYQPRHVRDYSWIYIDPAKPRVIKVHDLITIVVDEKSEVTVKSRFNRQRRESLKAELREFMRISENGNLTSAAQNSQPTIDATLSGRLQSNGDLIDTEGVRYRIAATVVDVLPNGNLVLEARKSIRSNKDVWEHSLTGILRSKDVNRDNTALSENIANLIIEKRQRGKVYDSTKRPWGVRLYDFFSPF</sequence>
<evidence type="ECO:0000256" key="1">
    <source>
        <dbReference type="ARBA" id="ARBA00004365"/>
    </source>
</evidence>
<keyword evidence="8" id="KW-0966">Cell projection</keyword>
<comment type="subcellular location">
    <subcellularLocation>
        <location evidence="1">Bacterial flagellum</location>
    </subcellularLocation>
    <subcellularLocation>
        <location evidence="2">Cell outer membrane</location>
    </subcellularLocation>
</comment>
<evidence type="ECO:0000256" key="2">
    <source>
        <dbReference type="ARBA" id="ARBA00004442"/>
    </source>
</evidence>
<organism evidence="8">
    <name type="scientific">hydrothermal vent metagenome</name>
    <dbReference type="NCBI Taxonomy" id="652676"/>
    <lineage>
        <taxon>unclassified sequences</taxon>
        <taxon>metagenomes</taxon>
        <taxon>ecological metagenomes</taxon>
    </lineage>
</organism>
<dbReference type="GO" id="GO:0009427">
    <property type="term" value="C:bacterial-type flagellum basal body, distal rod, L ring"/>
    <property type="evidence" value="ECO:0007669"/>
    <property type="project" value="InterPro"/>
</dbReference>
<evidence type="ECO:0000256" key="6">
    <source>
        <dbReference type="ARBA" id="ARBA00023237"/>
    </source>
</evidence>
<dbReference type="PRINTS" id="PR01008">
    <property type="entry name" value="FLGLRINGFLGH"/>
</dbReference>
<dbReference type="GO" id="GO:0009279">
    <property type="term" value="C:cell outer membrane"/>
    <property type="evidence" value="ECO:0007669"/>
    <property type="project" value="UniProtKB-SubCell"/>
</dbReference>
<evidence type="ECO:0000256" key="5">
    <source>
        <dbReference type="ARBA" id="ARBA00023143"/>
    </source>
</evidence>
<keyword evidence="3" id="KW-0732">Signal</keyword>
<accession>A0A3B1DQI3</accession>
<dbReference type="GO" id="GO:0071973">
    <property type="term" value="P:bacterial-type flagellum-dependent cell motility"/>
    <property type="evidence" value="ECO:0007669"/>
    <property type="project" value="InterPro"/>
</dbReference>
<dbReference type="Pfam" id="PF02107">
    <property type="entry name" value="FlgH"/>
    <property type="match status" value="1"/>
</dbReference>
<keyword evidence="7" id="KW-0812">Transmembrane</keyword>
<evidence type="ECO:0000313" key="8">
    <source>
        <dbReference type="EMBL" id="VAX39123.1"/>
    </source>
</evidence>
<feature type="transmembrane region" description="Helical" evidence="7">
    <location>
        <begin position="34"/>
        <end position="53"/>
    </location>
</feature>
<keyword evidence="7" id="KW-1133">Transmembrane helix</keyword>
<keyword evidence="8" id="KW-0282">Flagellum</keyword>